<reference evidence="3" key="1">
    <citation type="submission" date="2021-01" db="EMBL/GenBank/DDBJ databases">
        <title>KCTC 19127 draft genome.</title>
        <authorList>
            <person name="An D."/>
        </authorList>
    </citation>
    <scope>NUCLEOTIDE SEQUENCE</scope>
    <source>
        <strain evidence="3">KCTC 19127</strain>
    </source>
</reference>
<proteinExistence type="predicted"/>
<feature type="region of interest" description="Disordered" evidence="1">
    <location>
        <begin position="1"/>
        <end position="28"/>
    </location>
</feature>
<evidence type="ECO:0000313" key="4">
    <source>
        <dbReference type="Proteomes" id="UP000663801"/>
    </source>
</evidence>
<evidence type="ECO:0000256" key="2">
    <source>
        <dbReference type="SAM" id="Phobius"/>
    </source>
</evidence>
<evidence type="ECO:0000313" key="3">
    <source>
        <dbReference type="EMBL" id="MBM9477606.1"/>
    </source>
</evidence>
<dbReference type="RefSeq" id="WP_205257725.1">
    <property type="nucleotide sequence ID" value="NZ_BAAAPV010000005.1"/>
</dbReference>
<dbReference type="AlphaFoldDB" id="A0A938YH62"/>
<dbReference type="Proteomes" id="UP000663801">
    <property type="component" value="Unassembled WGS sequence"/>
</dbReference>
<feature type="compositionally biased region" description="Basic and acidic residues" evidence="1">
    <location>
        <begin position="1"/>
        <end position="11"/>
    </location>
</feature>
<sequence>MSTTGEERTRAALDLLSDQPGPRSEDLRRDGTRRTRLFLWGSLVPLVVVGGLGGVLLARADERAGRWAHQPAPWQTTVGLIVAGLGVLIAVGGIMARAVSKRRHGAPPGWNSPLLALTSRERRRLNKQVMGQALIDMRTLPLARLLAHTVRHARFAAWSQVGLTVMFLGQMLLNASPLLWAVFGIGAVMTAVGAVAGLRHSALADRFLARHPSDDPPSTASADPA</sequence>
<feature type="transmembrane region" description="Helical" evidence="2">
    <location>
        <begin position="37"/>
        <end position="58"/>
    </location>
</feature>
<keyword evidence="4" id="KW-1185">Reference proteome</keyword>
<evidence type="ECO:0000256" key="1">
    <source>
        <dbReference type="SAM" id="MobiDB-lite"/>
    </source>
</evidence>
<feature type="transmembrane region" description="Helical" evidence="2">
    <location>
        <begin position="179"/>
        <end position="198"/>
    </location>
</feature>
<keyword evidence="2" id="KW-0812">Transmembrane</keyword>
<dbReference type="EMBL" id="JAERWL010000011">
    <property type="protein sequence ID" value="MBM9477606.1"/>
    <property type="molecule type" value="Genomic_DNA"/>
</dbReference>
<name>A0A938YH62_9ACTN</name>
<keyword evidence="2" id="KW-1133">Transmembrane helix</keyword>
<gene>
    <name evidence="3" type="ORF">JL107_14235</name>
</gene>
<organism evidence="3 4">
    <name type="scientific">Nakamurella flavida</name>
    <dbReference type="NCBI Taxonomy" id="363630"/>
    <lineage>
        <taxon>Bacteria</taxon>
        <taxon>Bacillati</taxon>
        <taxon>Actinomycetota</taxon>
        <taxon>Actinomycetes</taxon>
        <taxon>Nakamurellales</taxon>
        <taxon>Nakamurellaceae</taxon>
        <taxon>Nakamurella</taxon>
    </lineage>
</organism>
<comment type="caution">
    <text evidence="3">The sequence shown here is derived from an EMBL/GenBank/DDBJ whole genome shotgun (WGS) entry which is preliminary data.</text>
</comment>
<keyword evidence="2" id="KW-0472">Membrane</keyword>
<accession>A0A938YH62</accession>
<feature type="transmembrane region" description="Helical" evidence="2">
    <location>
        <begin position="78"/>
        <end position="96"/>
    </location>
</feature>
<protein>
    <submittedName>
        <fullName evidence="3">Uncharacterized protein</fullName>
    </submittedName>
</protein>